<accession>A0A1M4XFU3</accession>
<name>A0A1M4XFU3_9FLAO</name>
<dbReference type="CDD" id="cd03143">
    <property type="entry name" value="A4_beta-galactosidase_middle_domain"/>
    <property type="match status" value="1"/>
</dbReference>
<dbReference type="PROSITE" id="PS51257">
    <property type="entry name" value="PROKAR_LIPOPROTEIN"/>
    <property type="match status" value="1"/>
</dbReference>
<dbReference type="Pfam" id="PF02585">
    <property type="entry name" value="PIG-L"/>
    <property type="match status" value="1"/>
</dbReference>
<gene>
    <name evidence="1" type="ORF">SAMN03080594_10263</name>
</gene>
<dbReference type="SUPFAM" id="SSF102588">
    <property type="entry name" value="LmbE-like"/>
    <property type="match status" value="1"/>
</dbReference>
<reference evidence="2" key="1">
    <citation type="submission" date="2016-11" db="EMBL/GenBank/DDBJ databases">
        <authorList>
            <person name="Varghese N."/>
            <person name="Submissions S."/>
        </authorList>
    </citation>
    <scope>NUCLEOTIDE SEQUENCE [LARGE SCALE GENOMIC DNA]</scope>
    <source>
        <strain evidence="2">DSM 17539</strain>
    </source>
</reference>
<dbReference type="OrthoDB" id="9759749at2"/>
<evidence type="ECO:0000313" key="1">
    <source>
        <dbReference type="EMBL" id="SHE92395.1"/>
    </source>
</evidence>
<dbReference type="Gene3D" id="3.40.50.10320">
    <property type="entry name" value="LmbE-like"/>
    <property type="match status" value="1"/>
</dbReference>
<dbReference type="InterPro" id="IPR029062">
    <property type="entry name" value="Class_I_gatase-like"/>
</dbReference>
<sequence>MRLPWVFFLGILLSCQLIDAQAPKKNTSSDIYHSIQKLNFLGSALYIAAHPDDENTRLISYLSNEVKAKTAYLSLTRGDGGQNLIGSELRELLGVLRTQELLAARRIDGGEQFFTRANDFGYSKHPNETLKIWNKEAVLSDVIWIIRNFKPDVIINRFDHRSPGSTHGHHTSSAMLSYEAFDLANNPNIYPDQLKSTDLWQPKRLFFNTSWWFYGSEDKFQKADKSKMIDLDVGVYYPLRGVSNNEIASLASSQHLCQGFGRLATRGSENEYIELLKGDLPKNKSDIFDGINTSWSRVKGGEAVGKILYEIERNFDFTQPAKHLPQLIEGYKAILKLQDEHWKRIKKKELEDIIQSVCGLYLEATAEESNTYPGSSIAINIEALNRSIADINLISVYTGTDNHINKKLALKENKKEIFQININVPSNKDYTSPYWLNNKGTTGMYTVKDQNLIGKPETPNAFEVNFEMEFNGFTLNITKPIVYRYSKPEKGEIYQPFEILPEATASFKDKVIIFASSEPKEIPVTIKALKDNVKGELQLCFGKGWKVDQEIKSFEIAKKGDQRILNFILTPPTKEDENYISPIIKVDGKEISKELIEISYDHIPKQSVLLPSETKVVRLDINKNGENIGYINGAGDEIPESLKQIGYKVEYIDPKTIQAGSLTKYDAIVVGIRAYNVVDELKFKQRYLLDYVKEGGNLIVQYNTAGRNGLDMDNLAPYPLSISRDRVTDEASNVSILAKSHALVNYPNKITQNDFNGWVQERGLYFPDQWSKEFTPILSMNDEGEASLNGSLLVAPYGKGNYIYTGLSFFRELPAGVTGAYRLFANMLSLKQESQK</sequence>
<dbReference type="RefSeq" id="WP_072860945.1">
    <property type="nucleotide sequence ID" value="NZ_FQUX01000002.1"/>
</dbReference>
<dbReference type="AlphaFoldDB" id="A0A1M4XFU3"/>
<proteinExistence type="predicted"/>
<evidence type="ECO:0000313" key="2">
    <source>
        <dbReference type="Proteomes" id="UP000184406"/>
    </source>
</evidence>
<dbReference type="InterPro" id="IPR003737">
    <property type="entry name" value="GlcNAc_PI_deacetylase-related"/>
</dbReference>
<keyword evidence="2" id="KW-1185">Reference proteome</keyword>
<dbReference type="EMBL" id="FQUX01000002">
    <property type="protein sequence ID" value="SHE92395.1"/>
    <property type="molecule type" value="Genomic_DNA"/>
</dbReference>
<dbReference type="InterPro" id="IPR024078">
    <property type="entry name" value="LmbE-like_dom_sf"/>
</dbReference>
<dbReference type="Proteomes" id="UP000184406">
    <property type="component" value="Unassembled WGS sequence"/>
</dbReference>
<organism evidence="1 2">
    <name type="scientific">Arenibacter palladensis</name>
    <dbReference type="NCBI Taxonomy" id="237373"/>
    <lineage>
        <taxon>Bacteria</taxon>
        <taxon>Pseudomonadati</taxon>
        <taxon>Bacteroidota</taxon>
        <taxon>Flavobacteriia</taxon>
        <taxon>Flavobacteriales</taxon>
        <taxon>Flavobacteriaceae</taxon>
        <taxon>Arenibacter</taxon>
    </lineage>
</organism>
<protein>
    <submittedName>
        <fullName evidence="1">GlcNAc-PI de-N-acetylase</fullName>
    </submittedName>
</protein>
<dbReference type="SUPFAM" id="SSF52317">
    <property type="entry name" value="Class I glutamine amidotransferase-like"/>
    <property type="match status" value="1"/>
</dbReference>